<accession>A0A0A8XR58</accession>
<reference evidence="2" key="1">
    <citation type="submission" date="2014-09" db="EMBL/GenBank/DDBJ databases">
        <authorList>
            <person name="Magalhaes I.L.F."/>
            <person name="Oliveira U."/>
            <person name="Santos F.R."/>
            <person name="Vidigal T.H.D.A."/>
            <person name="Brescovit A.D."/>
            <person name="Santos A.J."/>
        </authorList>
    </citation>
    <scope>NUCLEOTIDE SEQUENCE</scope>
    <source>
        <tissue evidence="2">Shoot tissue taken approximately 20 cm above the soil surface</tissue>
    </source>
</reference>
<proteinExistence type="predicted"/>
<organism evidence="2">
    <name type="scientific">Arundo donax</name>
    <name type="common">Giant reed</name>
    <name type="synonym">Donax arundinaceus</name>
    <dbReference type="NCBI Taxonomy" id="35708"/>
    <lineage>
        <taxon>Eukaryota</taxon>
        <taxon>Viridiplantae</taxon>
        <taxon>Streptophyta</taxon>
        <taxon>Embryophyta</taxon>
        <taxon>Tracheophyta</taxon>
        <taxon>Spermatophyta</taxon>
        <taxon>Magnoliopsida</taxon>
        <taxon>Liliopsida</taxon>
        <taxon>Poales</taxon>
        <taxon>Poaceae</taxon>
        <taxon>PACMAD clade</taxon>
        <taxon>Arundinoideae</taxon>
        <taxon>Arundineae</taxon>
        <taxon>Arundo</taxon>
    </lineage>
</organism>
<dbReference type="AlphaFoldDB" id="A0A0A8XR58"/>
<protein>
    <submittedName>
        <fullName evidence="2">Uncharacterized protein</fullName>
    </submittedName>
</protein>
<dbReference type="EMBL" id="GBRH01282785">
    <property type="protein sequence ID" value="JAD15110.1"/>
    <property type="molecule type" value="Transcribed_RNA"/>
</dbReference>
<keyword evidence="1" id="KW-1133">Transmembrane helix</keyword>
<feature type="transmembrane region" description="Helical" evidence="1">
    <location>
        <begin position="6"/>
        <end position="29"/>
    </location>
</feature>
<sequence length="41" mass="4797">MYSHMAPYFIVVNGGITLNFFICICYLGFDLLSLTYFTFLF</sequence>
<reference evidence="2" key="2">
    <citation type="journal article" date="2015" name="Data Brief">
        <title>Shoot transcriptome of the giant reed, Arundo donax.</title>
        <authorList>
            <person name="Barrero R.A."/>
            <person name="Guerrero F.D."/>
            <person name="Moolhuijzen P."/>
            <person name="Goolsby J.A."/>
            <person name="Tidwell J."/>
            <person name="Bellgard S.E."/>
            <person name="Bellgard M.I."/>
        </authorList>
    </citation>
    <scope>NUCLEOTIDE SEQUENCE</scope>
    <source>
        <tissue evidence="2">Shoot tissue taken approximately 20 cm above the soil surface</tissue>
    </source>
</reference>
<name>A0A0A8XR58_ARUDO</name>
<evidence type="ECO:0000256" key="1">
    <source>
        <dbReference type="SAM" id="Phobius"/>
    </source>
</evidence>
<keyword evidence="1" id="KW-0472">Membrane</keyword>
<keyword evidence="1" id="KW-0812">Transmembrane</keyword>
<evidence type="ECO:0000313" key="2">
    <source>
        <dbReference type="EMBL" id="JAD15110.1"/>
    </source>
</evidence>